<proteinExistence type="predicted"/>
<dbReference type="RefSeq" id="WP_119825849.1">
    <property type="nucleotide sequence ID" value="NZ_JADOBH010000005.1"/>
</dbReference>
<dbReference type="EMBL" id="JADOBH010000005">
    <property type="protein sequence ID" value="MBF7957704.1"/>
    <property type="molecule type" value="Genomic_DNA"/>
</dbReference>
<dbReference type="InterPro" id="IPR035903">
    <property type="entry name" value="HesB-like_dom_sf"/>
</dbReference>
<keyword evidence="2" id="KW-1185">Reference proteome</keyword>
<dbReference type="Gene3D" id="2.60.300.12">
    <property type="entry name" value="HesB-like domain"/>
    <property type="match status" value="1"/>
</dbReference>
<organism evidence="1 2">
    <name type="scientific">Rahnella victoriana</name>
    <dbReference type="NCBI Taxonomy" id="1510570"/>
    <lineage>
        <taxon>Bacteria</taxon>
        <taxon>Pseudomonadati</taxon>
        <taxon>Pseudomonadota</taxon>
        <taxon>Gammaproteobacteria</taxon>
        <taxon>Enterobacterales</taxon>
        <taxon>Yersiniaceae</taxon>
        <taxon>Rahnella</taxon>
    </lineage>
</organism>
<dbReference type="SUPFAM" id="SSF89360">
    <property type="entry name" value="HesB-like domain"/>
    <property type="match status" value="1"/>
</dbReference>
<reference evidence="1 2" key="1">
    <citation type="submission" date="2020-11" db="EMBL/GenBank/DDBJ databases">
        <title>Taxonomic investigation of Rahnella spp.</title>
        <authorList>
            <person name="Lee S.D."/>
        </authorList>
    </citation>
    <scope>NUCLEOTIDE SEQUENCE [LARGE SCALE GENOMIC DNA]</scope>
    <source>
        <strain evidence="1 2">SAP-10</strain>
    </source>
</reference>
<sequence>MMVIEPAVFDRLLALQRQLSPQGGGLRMTLGGDPCGGWKVGLHWSAAFQPRDHVEMINGLRLLADPLHWTLLQNATLSAGEQNSRAGIRVVLPAVSACQCESGNCTTSPELG</sequence>
<comment type="caution">
    <text evidence="1">The sequence shown here is derived from an EMBL/GenBank/DDBJ whole genome shotgun (WGS) entry which is preliminary data.</text>
</comment>
<protein>
    <submittedName>
        <fullName evidence="1">Uncharacterized protein</fullName>
    </submittedName>
</protein>
<gene>
    <name evidence="1" type="ORF">IV431_19280</name>
</gene>
<evidence type="ECO:0000313" key="2">
    <source>
        <dbReference type="Proteomes" id="UP000600307"/>
    </source>
</evidence>
<accession>A0ABS0DV14</accession>
<evidence type="ECO:0000313" key="1">
    <source>
        <dbReference type="EMBL" id="MBF7957704.1"/>
    </source>
</evidence>
<dbReference type="Proteomes" id="UP000600307">
    <property type="component" value="Unassembled WGS sequence"/>
</dbReference>
<name>A0ABS0DV14_9GAMM</name>